<name>A0A941D9F1_9MICO</name>
<gene>
    <name evidence="2" type="ORF">KC207_11865</name>
</gene>
<dbReference type="EMBL" id="JAGSNF010000017">
    <property type="protein sequence ID" value="MBR7743986.1"/>
    <property type="molecule type" value="Genomic_DNA"/>
</dbReference>
<dbReference type="SUPFAM" id="SSF54593">
    <property type="entry name" value="Glyoxalase/Bleomycin resistance protein/Dihydroxybiphenyl dioxygenase"/>
    <property type="match status" value="1"/>
</dbReference>
<dbReference type="CDD" id="cd06588">
    <property type="entry name" value="PhnB_like"/>
    <property type="match status" value="1"/>
</dbReference>
<evidence type="ECO:0000313" key="2">
    <source>
        <dbReference type="EMBL" id="MBR7743986.1"/>
    </source>
</evidence>
<dbReference type="RefSeq" id="WP_211603289.1">
    <property type="nucleotide sequence ID" value="NZ_JAGSNF010000017.1"/>
</dbReference>
<feature type="domain" description="PhnB-like" evidence="1">
    <location>
        <begin position="6"/>
        <end position="130"/>
    </location>
</feature>
<dbReference type="PANTHER" id="PTHR33990">
    <property type="entry name" value="PROTEIN YJDN-RELATED"/>
    <property type="match status" value="1"/>
</dbReference>
<dbReference type="Gene3D" id="3.10.180.10">
    <property type="entry name" value="2,3-Dihydroxybiphenyl 1,2-Dioxygenase, domain 1"/>
    <property type="match status" value="1"/>
</dbReference>
<dbReference type="Pfam" id="PF06983">
    <property type="entry name" value="3-dmu-9_3-mt"/>
    <property type="match status" value="1"/>
</dbReference>
<evidence type="ECO:0000259" key="1">
    <source>
        <dbReference type="Pfam" id="PF06983"/>
    </source>
</evidence>
<evidence type="ECO:0000313" key="3">
    <source>
        <dbReference type="Proteomes" id="UP000677016"/>
    </source>
</evidence>
<proteinExistence type="predicted"/>
<dbReference type="InterPro" id="IPR028973">
    <property type="entry name" value="PhnB-like"/>
</dbReference>
<sequence>MSIGLNPYLAFDGTAREAMTFYQRVFGGTLEVMTFGDMGTEGTGADDVMHAYLGTDDGFVLMASDMPPGQSGEMPGTTNVSVSISGDDERIRGYWEALSEGATVTLPFEKQMWGDEYGQLVDRYGIAWMVNLGTGEPPSA</sequence>
<keyword evidence="3" id="KW-1185">Reference proteome</keyword>
<comment type="caution">
    <text evidence="2">The sequence shown here is derived from an EMBL/GenBank/DDBJ whole genome shotgun (WGS) entry which is preliminary data.</text>
</comment>
<dbReference type="Proteomes" id="UP000677016">
    <property type="component" value="Unassembled WGS sequence"/>
</dbReference>
<accession>A0A941D9F1</accession>
<protein>
    <submittedName>
        <fullName evidence="2">VOC family protein</fullName>
    </submittedName>
</protein>
<organism evidence="2 3">
    <name type="scientific">Phycicoccus avicenniae</name>
    <dbReference type="NCBI Taxonomy" id="2828860"/>
    <lineage>
        <taxon>Bacteria</taxon>
        <taxon>Bacillati</taxon>
        <taxon>Actinomycetota</taxon>
        <taxon>Actinomycetes</taxon>
        <taxon>Micrococcales</taxon>
        <taxon>Intrasporangiaceae</taxon>
        <taxon>Phycicoccus</taxon>
    </lineage>
</organism>
<dbReference type="AlphaFoldDB" id="A0A941D9F1"/>
<dbReference type="PANTHER" id="PTHR33990:SF1">
    <property type="entry name" value="PROTEIN YJDN"/>
    <property type="match status" value="1"/>
</dbReference>
<reference evidence="2" key="1">
    <citation type="submission" date="2021-04" db="EMBL/GenBank/DDBJ databases">
        <title>Phycicoccus avicenniae sp. nov., a novel endophytic actinomycetes isolated from branch of Avicennia mariana.</title>
        <authorList>
            <person name="Tuo L."/>
        </authorList>
    </citation>
    <scope>NUCLEOTIDE SEQUENCE</scope>
    <source>
        <strain evidence="2">BSK3Z-2</strain>
    </source>
</reference>
<dbReference type="InterPro" id="IPR029068">
    <property type="entry name" value="Glyas_Bleomycin-R_OHBP_Dase"/>
</dbReference>